<evidence type="ECO:0000313" key="9">
    <source>
        <dbReference type="EMBL" id="RVU95626.1"/>
    </source>
</evidence>
<dbReference type="Pfam" id="PF13847">
    <property type="entry name" value="Methyltransf_31"/>
    <property type="match status" value="1"/>
</dbReference>
<evidence type="ECO:0000313" key="11">
    <source>
        <dbReference type="Proteomes" id="UP000288388"/>
    </source>
</evidence>
<evidence type="ECO:0000256" key="5">
    <source>
        <dbReference type="ARBA" id="ARBA00022691"/>
    </source>
</evidence>
<dbReference type="GO" id="GO:0009236">
    <property type="term" value="P:cobalamin biosynthetic process"/>
    <property type="evidence" value="ECO:0007669"/>
    <property type="project" value="UniProtKB-UniPathway"/>
</dbReference>
<accession>A0A2N8PWD6</accession>
<dbReference type="NCBIfam" id="TIGR02469">
    <property type="entry name" value="CbiT"/>
    <property type="match status" value="1"/>
</dbReference>
<dbReference type="AlphaFoldDB" id="A0A2N8PWD6"/>
<keyword evidence="2" id="KW-0169">Cobalamin biosynthesis</keyword>
<name>A0A2N8PWD6_ENTAV</name>
<dbReference type="UniPathway" id="UPA00148"/>
<keyword evidence="4 10" id="KW-0808">Transferase</keyword>
<dbReference type="Gene3D" id="3.40.50.150">
    <property type="entry name" value="Vaccinia Virus protein VP39"/>
    <property type="match status" value="1"/>
</dbReference>
<dbReference type="EMBL" id="PDXQ01000001">
    <property type="protein sequence ID" value="TRZ33703.1"/>
    <property type="molecule type" value="Genomic_DNA"/>
</dbReference>
<keyword evidence="3 10" id="KW-0489">Methyltransferase</keyword>
<evidence type="ECO:0000256" key="1">
    <source>
        <dbReference type="ARBA" id="ARBA00004953"/>
    </source>
</evidence>
<evidence type="ECO:0000256" key="2">
    <source>
        <dbReference type="ARBA" id="ARBA00022573"/>
    </source>
</evidence>
<dbReference type="PANTHER" id="PTHR43182:SF1">
    <property type="entry name" value="COBALT-PRECORRIN-7 C(5)-METHYLTRANSFERASE"/>
    <property type="match status" value="1"/>
</dbReference>
<dbReference type="Proteomes" id="UP000288388">
    <property type="component" value="Unassembled WGS sequence"/>
</dbReference>
<dbReference type="EMBL" id="RYZS01000001">
    <property type="protein sequence ID" value="RVU95626.1"/>
    <property type="molecule type" value="Genomic_DNA"/>
</dbReference>
<dbReference type="InterPro" id="IPR029063">
    <property type="entry name" value="SAM-dependent_MTases_sf"/>
</dbReference>
<protein>
    <submittedName>
        <fullName evidence="10">Decarboxylating cobalt-precorrin-6B (C(15))-methyltransferase</fullName>
    </submittedName>
</protein>
<comment type="pathway">
    <text evidence="1">Cofactor biosynthesis; adenosylcobalamin biosynthesis.</text>
</comment>
<dbReference type="Proteomes" id="UP001264335">
    <property type="component" value="Unassembled WGS sequence"/>
</dbReference>
<dbReference type="PANTHER" id="PTHR43182">
    <property type="entry name" value="COBALT-PRECORRIN-6B C(15)-METHYLTRANSFERASE (DECARBOXYLATING)"/>
    <property type="match status" value="1"/>
</dbReference>
<dbReference type="GO" id="GO:0032259">
    <property type="term" value="P:methylation"/>
    <property type="evidence" value="ECO:0007669"/>
    <property type="project" value="UniProtKB-KW"/>
</dbReference>
<dbReference type="GO" id="GO:0008276">
    <property type="term" value="F:protein methyltransferase activity"/>
    <property type="evidence" value="ECO:0007669"/>
    <property type="project" value="InterPro"/>
</dbReference>
<evidence type="ECO:0000313" key="10">
    <source>
        <dbReference type="EMBL" id="TRZ33703.1"/>
    </source>
</evidence>
<dbReference type="RefSeq" id="WP_016179900.1">
    <property type="nucleotide sequence ID" value="NZ_CAAKOC010000201.1"/>
</dbReference>
<evidence type="ECO:0000256" key="3">
    <source>
        <dbReference type="ARBA" id="ARBA00022603"/>
    </source>
</evidence>
<evidence type="ECO:0000313" key="13">
    <source>
        <dbReference type="Proteomes" id="UP001264335"/>
    </source>
</evidence>
<evidence type="ECO:0000313" key="7">
    <source>
        <dbReference type="EMBL" id="MDT2402033.1"/>
    </source>
</evidence>
<keyword evidence="5" id="KW-0949">S-adenosyl-L-methionine</keyword>
<dbReference type="InterPro" id="IPR025714">
    <property type="entry name" value="Methyltranfer_dom"/>
</dbReference>
<dbReference type="SUPFAM" id="SSF53335">
    <property type="entry name" value="S-adenosyl-L-methionine-dependent methyltransferases"/>
    <property type="match status" value="1"/>
</dbReference>
<gene>
    <name evidence="10" type="ORF">AUF17_06255</name>
    <name evidence="9" type="ORF">EK398_12675</name>
    <name evidence="7" type="ORF">P7D43_06605</name>
    <name evidence="8" type="ORF">P7D79_01950</name>
</gene>
<dbReference type="NCBIfam" id="NF006138">
    <property type="entry name" value="PRK08287.1"/>
    <property type="match status" value="1"/>
</dbReference>
<evidence type="ECO:0000259" key="6">
    <source>
        <dbReference type="Pfam" id="PF13847"/>
    </source>
</evidence>
<evidence type="ECO:0000313" key="8">
    <source>
        <dbReference type="EMBL" id="MDT2512987.1"/>
    </source>
</evidence>
<dbReference type="InterPro" id="IPR050714">
    <property type="entry name" value="Cobalamin_biosynth_MTase"/>
</dbReference>
<dbReference type="EMBL" id="JARPWY010000003">
    <property type="protein sequence ID" value="MDT2512987.1"/>
    <property type="molecule type" value="Genomic_DNA"/>
</dbReference>
<dbReference type="Proteomes" id="UP000316316">
    <property type="component" value="Unassembled WGS sequence"/>
</dbReference>
<dbReference type="InterPro" id="IPR014008">
    <property type="entry name" value="Cbl_synth_MTase_CbiT"/>
</dbReference>
<evidence type="ECO:0000256" key="4">
    <source>
        <dbReference type="ARBA" id="ARBA00022679"/>
    </source>
</evidence>
<dbReference type="CDD" id="cd02440">
    <property type="entry name" value="AdoMet_MTases"/>
    <property type="match status" value="1"/>
</dbReference>
<proteinExistence type="predicted"/>
<reference evidence="7 13" key="3">
    <citation type="submission" date="2023-03" db="EMBL/GenBank/DDBJ databases">
        <authorList>
            <person name="Shen W."/>
            <person name="Cai J."/>
        </authorList>
    </citation>
    <scope>NUCLEOTIDE SEQUENCE</scope>
    <source>
        <strain evidence="7">P33-2</strain>
        <strain evidence="8 13">Y2</strain>
    </source>
</reference>
<evidence type="ECO:0000313" key="12">
    <source>
        <dbReference type="Proteomes" id="UP000316316"/>
    </source>
</evidence>
<reference evidence="9 11" key="2">
    <citation type="submission" date="2018-12" db="EMBL/GenBank/DDBJ databases">
        <title>A novel vanA-carrying plasmid in a clinical isolate of Enterococcus avium.</title>
        <authorList>
            <person name="Bernasconi O.J."/>
            <person name="Luzzaro F."/>
            <person name="Endimiani A."/>
        </authorList>
    </citation>
    <scope>NUCLEOTIDE SEQUENCE [LARGE SCALE GENOMIC DNA]</scope>
    <source>
        <strain evidence="9 11">LC0559/18</strain>
    </source>
</reference>
<organism evidence="10 12">
    <name type="scientific">Enterococcus avium</name>
    <name type="common">Streptococcus avium</name>
    <dbReference type="NCBI Taxonomy" id="33945"/>
    <lineage>
        <taxon>Bacteria</taxon>
        <taxon>Bacillati</taxon>
        <taxon>Bacillota</taxon>
        <taxon>Bacilli</taxon>
        <taxon>Lactobacillales</taxon>
        <taxon>Enterococcaceae</taxon>
        <taxon>Enterococcus</taxon>
    </lineage>
</organism>
<dbReference type="Proteomes" id="UP001260773">
    <property type="component" value="Unassembled WGS sequence"/>
</dbReference>
<dbReference type="EMBL" id="JARPWH010000016">
    <property type="protein sequence ID" value="MDT2402033.1"/>
    <property type="molecule type" value="Genomic_DNA"/>
</dbReference>
<sequence length="184" mass="20454">MKDSSFIRGNVPMTKEEVRTVSIAKLQLAKADKFLDIGTGTGSIAIEAALLHPNLEVTTIDSNQTAVAVLKQNLAKFQLTNIHSILGKAPIELEDKFDAIFVGGTGGNMAEILAWSFQLLKPDGRLVLNFILLENALRAMEWLETNHHSFQTIQMHVSQFTKLGQGHYFKPQNPVIIIETRKED</sequence>
<reference evidence="10 12" key="1">
    <citation type="submission" date="2017-10" db="EMBL/GenBank/DDBJ databases">
        <title>FDA dAtabase for Regulatory Grade micrObial Sequences (FDA-ARGOS): Supporting development and validation of Infectious Disease Dx tests.</title>
        <authorList>
            <person name="Campos J."/>
            <person name="Goldberg B."/>
            <person name="Tallon L.J."/>
            <person name="Sadzewicz L."/>
            <person name="Sengamalay N."/>
            <person name="Ott S."/>
            <person name="Godinez A."/>
            <person name="Nagaraj S."/>
            <person name="Vyas G."/>
            <person name="Aluvathingal J."/>
            <person name="Nadendla S."/>
            <person name="Geyer C."/>
            <person name="Nandy P."/>
            <person name="Hobson J."/>
            <person name="Sichtig H."/>
        </authorList>
    </citation>
    <scope>NUCLEOTIDE SEQUENCE [LARGE SCALE GENOMIC DNA]</scope>
    <source>
        <strain evidence="10 12">FDAARGOS_185</strain>
    </source>
</reference>
<feature type="domain" description="Methyltransferase" evidence="6">
    <location>
        <begin position="30"/>
        <end position="138"/>
    </location>
</feature>
<dbReference type="GeneID" id="69568384"/>
<comment type="caution">
    <text evidence="10">The sequence shown here is derived from an EMBL/GenBank/DDBJ whole genome shotgun (WGS) entry which is preliminary data.</text>
</comment>